<proteinExistence type="inferred from homology"/>
<dbReference type="RefSeq" id="WP_169100009.1">
    <property type="nucleotide sequence ID" value="NZ_JABBVZ010000039.1"/>
</dbReference>
<dbReference type="InterPro" id="IPR037925">
    <property type="entry name" value="FlgE/F/G-like"/>
</dbReference>
<dbReference type="GO" id="GO:0009425">
    <property type="term" value="C:bacterial-type flagellum basal body"/>
    <property type="evidence" value="ECO:0007669"/>
    <property type="project" value="UniProtKB-SubCell"/>
</dbReference>
<dbReference type="Pfam" id="PF06429">
    <property type="entry name" value="Flg_bbr_C"/>
    <property type="match status" value="1"/>
</dbReference>
<dbReference type="InterPro" id="IPR020013">
    <property type="entry name" value="Flagellar_FlgE/F/G"/>
</dbReference>
<dbReference type="NCBIfam" id="TIGR03506">
    <property type="entry name" value="FlgEFG_subfam"/>
    <property type="match status" value="2"/>
</dbReference>
<dbReference type="EMBL" id="JABBVZ010000039">
    <property type="protein sequence ID" value="NMP23074.1"/>
    <property type="molecule type" value="Genomic_DNA"/>
</dbReference>
<gene>
    <name evidence="6" type="ORF">HIJ39_12045</name>
</gene>
<keyword evidence="6" id="KW-0969">Cilium</keyword>
<comment type="caution">
    <text evidence="6">The sequence shown here is derived from an EMBL/GenBank/DDBJ whole genome shotgun (WGS) entry which is preliminary data.</text>
</comment>
<comment type="subcellular location">
    <subcellularLocation>
        <location evidence="2">Bacterial flagellum basal body</location>
    </subcellularLocation>
</comment>
<dbReference type="AlphaFoldDB" id="A0A7Y0Q4B5"/>
<organism evidence="6 7">
    <name type="scientific">Sulfobacillus harzensis</name>
    <dbReference type="NCBI Taxonomy" id="2729629"/>
    <lineage>
        <taxon>Bacteria</taxon>
        <taxon>Bacillati</taxon>
        <taxon>Bacillota</taxon>
        <taxon>Clostridia</taxon>
        <taxon>Eubacteriales</taxon>
        <taxon>Clostridiales Family XVII. Incertae Sedis</taxon>
        <taxon>Sulfobacillus</taxon>
    </lineage>
</organism>
<evidence type="ECO:0000259" key="4">
    <source>
        <dbReference type="Pfam" id="PF06429"/>
    </source>
</evidence>
<dbReference type="PANTHER" id="PTHR30435:SF19">
    <property type="entry name" value="FLAGELLAR BASAL-BODY ROD PROTEIN FLGG"/>
    <property type="match status" value="1"/>
</dbReference>
<accession>A0A7Y0Q4B5</accession>
<dbReference type="PANTHER" id="PTHR30435">
    <property type="entry name" value="FLAGELLAR PROTEIN"/>
    <property type="match status" value="1"/>
</dbReference>
<keyword evidence="2" id="KW-0975">Bacterial flagellum</keyword>
<protein>
    <submittedName>
        <fullName evidence="6">Flagellar hook-basal body complex protein</fullName>
    </submittedName>
</protein>
<evidence type="ECO:0000259" key="5">
    <source>
        <dbReference type="Pfam" id="PF22692"/>
    </source>
</evidence>
<sequence length="256" mass="25515">MFSVLGIGSNGLNTQSDVLNAIASNIANANTPGYGSRETAVASTGNAVVRPSGAKLLGQTLVPGLTLNAGAALQGNVPVFGTGIQPTSTPSNLAIQGDGFFMVSTPNGIAFTRAGTFEIDSGGELVLPSGAKLYPPVTIPQGAQFTISADGVVTIKGANGPQVVGQVKLASIPNPSGLVAQGNNLYGLSANSGKPTVVTPGQGGTGTLAPSAVNQSSTNLADNLVNLVQAETAYSVNAKVISVDQQVIQSTTNLQV</sequence>
<dbReference type="InterPro" id="IPR010930">
    <property type="entry name" value="Flg_bb/hook_C_dom"/>
</dbReference>
<evidence type="ECO:0000256" key="1">
    <source>
        <dbReference type="ARBA" id="ARBA00009677"/>
    </source>
</evidence>
<comment type="similarity">
    <text evidence="1 2">Belongs to the flagella basal body rod proteins family.</text>
</comment>
<name>A0A7Y0Q4B5_9FIRM</name>
<dbReference type="InterPro" id="IPR019776">
    <property type="entry name" value="Flagellar_basal_body_rod_CS"/>
</dbReference>
<evidence type="ECO:0000313" key="6">
    <source>
        <dbReference type="EMBL" id="NMP23074.1"/>
    </source>
</evidence>
<dbReference type="SUPFAM" id="SSF117143">
    <property type="entry name" value="Flagellar hook protein flgE"/>
    <property type="match status" value="1"/>
</dbReference>
<dbReference type="InterPro" id="IPR001444">
    <property type="entry name" value="Flag_bb_rod_N"/>
</dbReference>
<feature type="domain" description="Flagellar basal-body/hook protein C-terminal" evidence="4">
    <location>
        <begin position="211"/>
        <end position="254"/>
    </location>
</feature>
<feature type="domain" description="Flagellar basal body rod protein N-terminal" evidence="3">
    <location>
        <begin position="7"/>
        <end position="34"/>
    </location>
</feature>
<feature type="domain" description="Flagellar hook protein FlgE/F/G-like D1" evidence="5">
    <location>
        <begin position="94"/>
        <end position="154"/>
    </location>
</feature>
<dbReference type="GO" id="GO:0071978">
    <property type="term" value="P:bacterial-type flagellum-dependent swarming motility"/>
    <property type="evidence" value="ECO:0007669"/>
    <property type="project" value="TreeGrafter"/>
</dbReference>
<dbReference type="InterPro" id="IPR053967">
    <property type="entry name" value="LlgE_F_G-like_D1"/>
</dbReference>
<dbReference type="Pfam" id="PF00460">
    <property type="entry name" value="Flg_bb_rod"/>
    <property type="match status" value="1"/>
</dbReference>
<keyword evidence="6" id="KW-0966">Cell projection</keyword>
<keyword evidence="6" id="KW-0282">Flagellum</keyword>
<dbReference type="Proteomes" id="UP000533476">
    <property type="component" value="Unassembled WGS sequence"/>
</dbReference>
<evidence type="ECO:0000256" key="2">
    <source>
        <dbReference type="RuleBase" id="RU362116"/>
    </source>
</evidence>
<evidence type="ECO:0000313" key="7">
    <source>
        <dbReference type="Proteomes" id="UP000533476"/>
    </source>
</evidence>
<dbReference type="Pfam" id="PF22692">
    <property type="entry name" value="LlgE_F_G_D1"/>
    <property type="match status" value="1"/>
</dbReference>
<dbReference type="PROSITE" id="PS00588">
    <property type="entry name" value="FLAGELLA_BB_ROD"/>
    <property type="match status" value="1"/>
</dbReference>
<keyword evidence="7" id="KW-1185">Reference proteome</keyword>
<evidence type="ECO:0000259" key="3">
    <source>
        <dbReference type="Pfam" id="PF00460"/>
    </source>
</evidence>
<reference evidence="6 7" key="1">
    <citation type="submission" date="2020-04" db="EMBL/GenBank/DDBJ databases">
        <authorList>
            <person name="Zhang R."/>
            <person name="Schippers A."/>
        </authorList>
    </citation>
    <scope>NUCLEOTIDE SEQUENCE [LARGE SCALE GENOMIC DNA]</scope>
    <source>
        <strain evidence="6 7">DSM 109850</strain>
    </source>
</reference>